<feature type="signal peptide" evidence="1">
    <location>
        <begin position="1"/>
        <end position="25"/>
    </location>
</feature>
<feature type="chain" id="PRO_5042079548" description="DUF3558 domain-containing protein" evidence="1">
    <location>
        <begin position="26"/>
        <end position="189"/>
    </location>
</feature>
<evidence type="ECO:0008006" key="4">
    <source>
        <dbReference type="Google" id="ProtNLM"/>
    </source>
</evidence>
<gene>
    <name evidence="2" type="ORF">J2S41_000255</name>
</gene>
<dbReference type="RefSeq" id="WP_310361899.1">
    <property type="nucleotide sequence ID" value="NZ_JAVDYB010000001.1"/>
</dbReference>
<accession>A0AAE4C7I4</accession>
<protein>
    <recommendedName>
        <fullName evidence="4">DUF3558 domain-containing protein</fullName>
    </recommendedName>
</protein>
<dbReference type="Proteomes" id="UP001183643">
    <property type="component" value="Unassembled WGS sequence"/>
</dbReference>
<dbReference type="AlphaFoldDB" id="A0AAE4C7I4"/>
<evidence type="ECO:0000313" key="2">
    <source>
        <dbReference type="EMBL" id="MDR7273477.1"/>
    </source>
</evidence>
<proteinExistence type="predicted"/>
<name>A0AAE4C7I4_9ACTN</name>
<comment type="caution">
    <text evidence="2">The sequence shown here is derived from an EMBL/GenBank/DDBJ whole genome shotgun (WGS) entry which is preliminary data.</text>
</comment>
<keyword evidence="1" id="KW-0732">Signal</keyword>
<evidence type="ECO:0000256" key="1">
    <source>
        <dbReference type="SAM" id="SignalP"/>
    </source>
</evidence>
<sequence>MRDRLTAATLGIILAGSLLTGCNNAETETDAGPPVRARVEDTQAEIAGGACELLNFGVVHDFLDVEFNVAAAGEQKETITCVLQQGDAPWPDLSLAVSETSADAEVFGSDVKPEGAEAVKDLGKAAYKLVSDGTKDHGPSAEIGWLSSNGRILMLRYTFAKDQQKAAATDLAPVLVDMAKDLDATLVAT</sequence>
<organism evidence="2 3">
    <name type="scientific">Catenuloplanes atrovinosus</name>
    <dbReference type="NCBI Taxonomy" id="137266"/>
    <lineage>
        <taxon>Bacteria</taxon>
        <taxon>Bacillati</taxon>
        <taxon>Actinomycetota</taxon>
        <taxon>Actinomycetes</taxon>
        <taxon>Micromonosporales</taxon>
        <taxon>Micromonosporaceae</taxon>
        <taxon>Catenuloplanes</taxon>
    </lineage>
</organism>
<reference evidence="2" key="1">
    <citation type="submission" date="2023-07" db="EMBL/GenBank/DDBJ databases">
        <title>Sequencing the genomes of 1000 actinobacteria strains.</title>
        <authorList>
            <person name="Klenk H.-P."/>
        </authorList>
    </citation>
    <scope>NUCLEOTIDE SEQUENCE</scope>
    <source>
        <strain evidence="2">DSM 44707</strain>
    </source>
</reference>
<evidence type="ECO:0000313" key="3">
    <source>
        <dbReference type="Proteomes" id="UP001183643"/>
    </source>
</evidence>
<dbReference type="PROSITE" id="PS51257">
    <property type="entry name" value="PROKAR_LIPOPROTEIN"/>
    <property type="match status" value="1"/>
</dbReference>
<keyword evidence="3" id="KW-1185">Reference proteome</keyword>
<dbReference type="EMBL" id="JAVDYB010000001">
    <property type="protein sequence ID" value="MDR7273477.1"/>
    <property type="molecule type" value="Genomic_DNA"/>
</dbReference>